<dbReference type="EMBL" id="HBIK01014647">
    <property type="protein sequence ID" value="CAE0381984.1"/>
    <property type="molecule type" value="Transcribed_RNA"/>
</dbReference>
<evidence type="ECO:0000256" key="5">
    <source>
        <dbReference type="ARBA" id="ARBA00022729"/>
    </source>
</evidence>
<accession>A0A7S3NW24</accession>
<name>A0A7S3NW24_EUPCR</name>
<dbReference type="InterPro" id="IPR029062">
    <property type="entry name" value="Class_I_gatase-like"/>
</dbReference>
<evidence type="ECO:0000256" key="1">
    <source>
        <dbReference type="ARBA" id="ARBA00004239"/>
    </source>
</evidence>
<evidence type="ECO:0000256" key="4">
    <source>
        <dbReference type="ARBA" id="ARBA00022525"/>
    </source>
</evidence>
<feature type="active site" evidence="8">
    <location>
        <position position="246"/>
    </location>
</feature>
<dbReference type="SUPFAM" id="SSF52317">
    <property type="entry name" value="Class I glutamine amidotransferase-like"/>
    <property type="match status" value="1"/>
</dbReference>
<dbReference type="InterPro" id="IPR011697">
    <property type="entry name" value="Peptidase_C26"/>
</dbReference>
<dbReference type="GO" id="GO:0046900">
    <property type="term" value="P:tetrahydrofolylpolyglutamate metabolic process"/>
    <property type="evidence" value="ECO:0007669"/>
    <property type="project" value="TreeGrafter"/>
</dbReference>
<organism evidence="10">
    <name type="scientific">Euplotes crassus</name>
    <dbReference type="NCBI Taxonomy" id="5936"/>
    <lineage>
        <taxon>Eukaryota</taxon>
        <taxon>Sar</taxon>
        <taxon>Alveolata</taxon>
        <taxon>Ciliophora</taxon>
        <taxon>Intramacronucleata</taxon>
        <taxon>Spirotrichea</taxon>
        <taxon>Hypotrichia</taxon>
        <taxon>Euplotida</taxon>
        <taxon>Euplotidae</taxon>
        <taxon>Moneuplotes</taxon>
    </lineage>
</organism>
<evidence type="ECO:0000256" key="9">
    <source>
        <dbReference type="SAM" id="SignalP"/>
    </source>
</evidence>
<dbReference type="Pfam" id="PF07722">
    <property type="entry name" value="Peptidase_C26"/>
    <property type="match status" value="1"/>
</dbReference>
<dbReference type="PANTHER" id="PTHR11315:SF0">
    <property type="entry name" value="FOLATE GAMMA-GLUTAMYL HYDROLASE"/>
    <property type="match status" value="1"/>
</dbReference>
<reference evidence="10" key="1">
    <citation type="submission" date="2021-01" db="EMBL/GenBank/DDBJ databases">
        <authorList>
            <person name="Corre E."/>
            <person name="Pelletier E."/>
            <person name="Niang G."/>
            <person name="Scheremetjew M."/>
            <person name="Finn R."/>
            <person name="Kale V."/>
            <person name="Holt S."/>
            <person name="Cochrane G."/>
            <person name="Meng A."/>
            <person name="Brown T."/>
            <person name="Cohen L."/>
        </authorList>
    </citation>
    <scope>NUCLEOTIDE SEQUENCE</scope>
    <source>
        <strain evidence="10">CT5</strain>
    </source>
</reference>
<sequence length="328" mass="36319">MKLTIVLISILMLCLVSSEENNRPVIAVLTVPMTYNLDQDTDLGAEGAFIHSQYAKFLEKAGAMVVPIHSNSPIEDIHYTLEHVNGALFTGGALPFINEDGSLSPFAAAGKIILDKVKDLNDNGVNFPLWGTCMGHQLILMLESNRSDALSSCPSSHTLDNLIYQMDDITKSDLFGSFPEYLIKASQEDKLTANFHHSGVDAARFTGELELSKTVNLLATSLDINEKPYSAITEFKDYPIYTVQFHPEVTEFTFSYNDTDHSDNAVEFMFLMSLKFISEAKKNTQSYPSHSDLISNLVQTTGQAKLSSGGDFKDNIYFNTEQISLISQ</sequence>
<dbReference type="GO" id="GO:0005576">
    <property type="term" value="C:extracellular region"/>
    <property type="evidence" value="ECO:0007669"/>
    <property type="project" value="UniProtKB-SubCell"/>
</dbReference>
<dbReference type="EC" id="3.4.19.9" evidence="3 8"/>
<feature type="active site" description="Proton donor" evidence="7">
    <location>
        <position position="246"/>
    </location>
</feature>
<feature type="chain" id="PRO_5031103013" description="folate gamma-glutamyl hydrolase" evidence="9">
    <location>
        <begin position="19"/>
        <end position="328"/>
    </location>
</feature>
<keyword evidence="5 9" id="KW-0732">Signal</keyword>
<evidence type="ECO:0000313" key="10">
    <source>
        <dbReference type="EMBL" id="CAE0381984.1"/>
    </source>
</evidence>
<dbReference type="AlphaFoldDB" id="A0A7S3NW24"/>
<evidence type="ECO:0000256" key="3">
    <source>
        <dbReference type="ARBA" id="ARBA00012886"/>
    </source>
</evidence>
<keyword evidence="6 8" id="KW-0378">Hydrolase</keyword>
<comment type="similarity">
    <text evidence="2">Belongs to the peptidase C26 family.</text>
</comment>
<dbReference type="PROSITE" id="PS51273">
    <property type="entry name" value="GATASE_TYPE_1"/>
    <property type="match status" value="1"/>
</dbReference>
<dbReference type="GO" id="GO:0034722">
    <property type="term" value="F:gamma-glutamyl-peptidase activity"/>
    <property type="evidence" value="ECO:0007669"/>
    <property type="project" value="UniProtKB-UniRule"/>
</dbReference>
<proteinExistence type="inferred from homology"/>
<evidence type="ECO:0000256" key="8">
    <source>
        <dbReference type="PROSITE-ProRule" id="PRU00607"/>
    </source>
</evidence>
<dbReference type="PANTHER" id="PTHR11315">
    <property type="entry name" value="PROTEASE FAMILY C26 GAMMA-GLUTAMYL HYDROLASE"/>
    <property type="match status" value="1"/>
</dbReference>
<evidence type="ECO:0000256" key="6">
    <source>
        <dbReference type="ARBA" id="ARBA00022801"/>
    </source>
</evidence>
<protein>
    <recommendedName>
        <fullName evidence="3 8">folate gamma-glutamyl hydrolase</fullName>
        <ecNumber evidence="3 8">3.4.19.9</ecNumber>
    </recommendedName>
</protein>
<feature type="active site" description="Nucleophile" evidence="7 8">
    <location>
        <position position="133"/>
    </location>
</feature>
<comment type="catalytic activity">
    <reaction evidence="8">
        <text>(6S)-5,6,7,8-tetrahydrofolyl-(gamma-L-Glu)(n) + (n-1) H2O = (6S)-5,6,7,8-tetrahydrofolate + (n-1) L-glutamate</text>
        <dbReference type="Rhea" id="RHEA:56784"/>
        <dbReference type="Rhea" id="RHEA-COMP:14738"/>
        <dbReference type="ChEBI" id="CHEBI:15377"/>
        <dbReference type="ChEBI" id="CHEBI:29985"/>
        <dbReference type="ChEBI" id="CHEBI:57453"/>
        <dbReference type="ChEBI" id="CHEBI:141005"/>
        <dbReference type="EC" id="3.4.19.9"/>
    </reaction>
</comment>
<gene>
    <name evidence="10" type="ORF">ECRA1380_LOCUS6946</name>
</gene>
<dbReference type="InterPro" id="IPR015527">
    <property type="entry name" value="Pept_C26_g-glut_hydrolase"/>
</dbReference>
<dbReference type="GO" id="GO:0005773">
    <property type="term" value="C:vacuole"/>
    <property type="evidence" value="ECO:0007669"/>
    <property type="project" value="TreeGrafter"/>
</dbReference>
<evidence type="ECO:0000256" key="2">
    <source>
        <dbReference type="ARBA" id="ARBA00011083"/>
    </source>
</evidence>
<dbReference type="PROSITE" id="PS51275">
    <property type="entry name" value="PEPTIDASE_C26_GGH"/>
    <property type="match status" value="1"/>
</dbReference>
<dbReference type="Gene3D" id="3.40.50.880">
    <property type="match status" value="1"/>
</dbReference>
<evidence type="ECO:0000256" key="7">
    <source>
        <dbReference type="PIRSR" id="PIRSR615527-1"/>
    </source>
</evidence>
<feature type="signal peptide" evidence="9">
    <location>
        <begin position="1"/>
        <end position="18"/>
    </location>
</feature>
<keyword evidence="4" id="KW-0964">Secreted</keyword>
<comment type="subcellular location">
    <subcellularLocation>
        <location evidence="1">Secreted</location>
        <location evidence="1">Extracellular space</location>
    </subcellularLocation>
</comment>